<comment type="similarity">
    <text evidence="1 9">Belongs to the precorrin methyltransferase family.</text>
</comment>
<evidence type="ECO:0000256" key="4">
    <source>
        <dbReference type="ARBA" id="ARBA00022603"/>
    </source>
</evidence>
<dbReference type="InterPro" id="IPR050161">
    <property type="entry name" value="Siro_Cobalamin_biosynth"/>
</dbReference>
<dbReference type="InterPro" id="IPR014777">
    <property type="entry name" value="4pyrrole_Mease_sub1"/>
</dbReference>
<dbReference type="PROSITE" id="PS00840">
    <property type="entry name" value="SUMT_2"/>
    <property type="match status" value="1"/>
</dbReference>
<dbReference type="Gene3D" id="3.30.950.10">
    <property type="entry name" value="Methyltransferase, Cobalt-precorrin-4 Transmethylase, Domain 2"/>
    <property type="match status" value="1"/>
</dbReference>
<dbReference type="RefSeq" id="WP_185143773.1">
    <property type="nucleotide sequence ID" value="NZ_JACJVP010000026.1"/>
</dbReference>
<keyword evidence="5 9" id="KW-0808">Transferase</keyword>
<dbReference type="Gene3D" id="3.40.50.10090">
    <property type="match status" value="2"/>
</dbReference>
<dbReference type="EMBL" id="JACJVP010000026">
    <property type="protein sequence ID" value="MBB6672290.1"/>
    <property type="molecule type" value="Genomic_DNA"/>
</dbReference>
<dbReference type="PANTHER" id="PTHR45790">
    <property type="entry name" value="SIROHEME SYNTHASE-RELATED"/>
    <property type="match status" value="1"/>
</dbReference>
<dbReference type="PANTHER" id="PTHR45790:SF3">
    <property type="entry name" value="S-ADENOSYL-L-METHIONINE-DEPENDENT UROPORPHYRINOGEN III METHYLTRANSFERASE, CHLOROPLASTIC"/>
    <property type="match status" value="1"/>
</dbReference>
<evidence type="ECO:0000256" key="5">
    <source>
        <dbReference type="ARBA" id="ARBA00022679"/>
    </source>
</evidence>
<gene>
    <name evidence="12" type="primary">cobA</name>
    <name evidence="12" type="ORF">H7C19_16540</name>
</gene>
<reference evidence="12 13" key="1">
    <citation type="submission" date="2020-08" db="EMBL/GenBank/DDBJ databases">
        <title>Cohnella phylogeny.</title>
        <authorList>
            <person name="Dunlap C."/>
        </authorList>
    </citation>
    <scope>NUCLEOTIDE SEQUENCE [LARGE SCALE GENOMIC DNA]</scope>
    <source>
        <strain evidence="12 13">DSM 28246</strain>
    </source>
</reference>
<dbReference type="InterPro" id="IPR003043">
    <property type="entry name" value="Uropor_MeTrfase_CS"/>
</dbReference>
<evidence type="ECO:0000256" key="7">
    <source>
        <dbReference type="ARBA" id="ARBA00023244"/>
    </source>
</evidence>
<feature type="domain" description="Tetrapyrrole biosynthesis uroporphyrinogen III synthase" evidence="11">
    <location>
        <begin position="268"/>
        <end position="505"/>
    </location>
</feature>
<evidence type="ECO:0000313" key="13">
    <source>
        <dbReference type="Proteomes" id="UP000547209"/>
    </source>
</evidence>
<sequence>MTKGKVYLVGAGPGDPKLITVRGLAALKRADVVVYDRLAGPQLLQQLPAETERIYVGKRPDRHTMKQEEINRLLVDLALQGKTVCRLKGGDPTVFGRVGEEAELLRQHGIDFDIVPGITSAIAVPAYAGIPVTHRDWASSFSIITGHESPDKLDRMIHWDKVTNATGTLLFLMGVAKIGYISEQLIKHGRSPGTPVALVRWGTRAEQATLVGTLGDIEAKVAEAGFEPPAVIVVGDVVRQRETLKWMENKPLFGWRVLVTRARAQASELTERIDELGGEPYEFPVIETRPQSEPGAIRAIEEALAEAETYDWVMLTSPNGAEHFFAWLCRTGTDIRRFHRARFAAVGPKTAEALLARGVIAEALPSKFQAEGLLDSLVAELRPGQRALLPRGDLAREVLPRELEARGVDAVELDVYENRLIVPQDDGRLLEMLRAGEIHVVTFTSSSTVTNLLEALRRLGETSPAELLSGAIVACIGPVTAQTAAANGLKVAIQADQATIDGLVEALAAYRRDPTSRSN</sequence>
<dbReference type="SUPFAM" id="SSF69618">
    <property type="entry name" value="HemD-like"/>
    <property type="match status" value="1"/>
</dbReference>
<dbReference type="InterPro" id="IPR014776">
    <property type="entry name" value="4pyrrole_Mease_sub2"/>
</dbReference>
<dbReference type="InterPro" id="IPR036108">
    <property type="entry name" value="4pyrrol_syn_uPrphyn_synt_sf"/>
</dbReference>
<evidence type="ECO:0000256" key="8">
    <source>
        <dbReference type="ARBA" id="ARBA00079776"/>
    </source>
</evidence>
<evidence type="ECO:0000256" key="6">
    <source>
        <dbReference type="ARBA" id="ARBA00022691"/>
    </source>
</evidence>
<comment type="caution">
    <text evidence="12">The sequence shown here is derived from an EMBL/GenBank/DDBJ whole genome shotgun (WGS) entry which is preliminary data.</text>
</comment>
<keyword evidence="4 9" id="KW-0489">Methyltransferase</keyword>
<dbReference type="NCBIfam" id="NF004790">
    <property type="entry name" value="PRK06136.1"/>
    <property type="match status" value="1"/>
</dbReference>
<evidence type="ECO:0000259" key="11">
    <source>
        <dbReference type="Pfam" id="PF02602"/>
    </source>
</evidence>
<evidence type="ECO:0000313" key="12">
    <source>
        <dbReference type="EMBL" id="MBB6672290.1"/>
    </source>
</evidence>
<dbReference type="GO" id="GO:0004852">
    <property type="term" value="F:uroporphyrinogen-III synthase activity"/>
    <property type="evidence" value="ECO:0007669"/>
    <property type="project" value="InterPro"/>
</dbReference>
<dbReference type="SUPFAM" id="SSF53790">
    <property type="entry name" value="Tetrapyrrole methylase"/>
    <property type="match status" value="1"/>
</dbReference>
<dbReference type="EC" id="2.1.1.107" evidence="2"/>
<dbReference type="Gene3D" id="3.40.1010.10">
    <property type="entry name" value="Cobalt-precorrin-4 Transmethylase, Domain 1"/>
    <property type="match status" value="1"/>
</dbReference>
<evidence type="ECO:0000256" key="1">
    <source>
        <dbReference type="ARBA" id="ARBA00005879"/>
    </source>
</evidence>
<evidence type="ECO:0000256" key="2">
    <source>
        <dbReference type="ARBA" id="ARBA00012162"/>
    </source>
</evidence>
<evidence type="ECO:0000259" key="10">
    <source>
        <dbReference type="Pfam" id="PF00590"/>
    </source>
</evidence>
<evidence type="ECO:0000256" key="9">
    <source>
        <dbReference type="RuleBase" id="RU003960"/>
    </source>
</evidence>
<dbReference type="InterPro" id="IPR006366">
    <property type="entry name" value="CobA/CysG_C"/>
</dbReference>
<keyword evidence="7" id="KW-0627">Porphyrin biosynthesis</keyword>
<dbReference type="InterPro" id="IPR003754">
    <property type="entry name" value="4pyrrol_synth_uPrphyn_synth"/>
</dbReference>
<accession>A0A7X0RRM8</accession>
<keyword evidence="13" id="KW-1185">Reference proteome</keyword>
<dbReference type="InterPro" id="IPR035996">
    <property type="entry name" value="4pyrrol_Methylase_sf"/>
</dbReference>
<name>A0A7X0RRM8_9BACL</name>
<dbReference type="NCBIfam" id="TIGR01469">
    <property type="entry name" value="cobA_cysG_Cterm"/>
    <property type="match status" value="1"/>
</dbReference>
<dbReference type="Proteomes" id="UP000547209">
    <property type="component" value="Unassembled WGS sequence"/>
</dbReference>
<dbReference type="GO" id="GO:0019354">
    <property type="term" value="P:siroheme biosynthetic process"/>
    <property type="evidence" value="ECO:0007669"/>
    <property type="project" value="InterPro"/>
</dbReference>
<dbReference type="GO" id="GO:0032259">
    <property type="term" value="P:methylation"/>
    <property type="evidence" value="ECO:0007669"/>
    <property type="project" value="UniProtKB-KW"/>
</dbReference>
<dbReference type="CDD" id="cd06578">
    <property type="entry name" value="HemD"/>
    <property type="match status" value="1"/>
</dbReference>
<dbReference type="AlphaFoldDB" id="A0A7X0RRM8"/>
<proteinExistence type="inferred from homology"/>
<evidence type="ECO:0000256" key="3">
    <source>
        <dbReference type="ARBA" id="ARBA00018323"/>
    </source>
</evidence>
<dbReference type="Pfam" id="PF02602">
    <property type="entry name" value="HEM4"/>
    <property type="match status" value="1"/>
</dbReference>
<protein>
    <recommendedName>
        <fullName evidence="3">Uroporphyrinogen-III C-methyltransferase</fullName>
        <ecNumber evidence="2">2.1.1.107</ecNumber>
    </recommendedName>
    <alternativeName>
        <fullName evidence="8">Uroporphyrinogen III methylase</fullName>
    </alternativeName>
</protein>
<dbReference type="GO" id="GO:0004851">
    <property type="term" value="F:uroporphyrin-III C-methyltransferase activity"/>
    <property type="evidence" value="ECO:0007669"/>
    <property type="project" value="UniProtKB-EC"/>
</dbReference>
<dbReference type="Pfam" id="PF00590">
    <property type="entry name" value="TP_methylase"/>
    <property type="match status" value="1"/>
</dbReference>
<dbReference type="InterPro" id="IPR000878">
    <property type="entry name" value="4pyrrol_Mease"/>
</dbReference>
<organism evidence="12 13">
    <name type="scientific">Cohnella nanjingensis</name>
    <dbReference type="NCBI Taxonomy" id="1387779"/>
    <lineage>
        <taxon>Bacteria</taxon>
        <taxon>Bacillati</taxon>
        <taxon>Bacillota</taxon>
        <taxon>Bacilli</taxon>
        <taxon>Bacillales</taxon>
        <taxon>Paenibacillaceae</taxon>
        <taxon>Cohnella</taxon>
    </lineage>
</organism>
<dbReference type="CDD" id="cd11642">
    <property type="entry name" value="SUMT"/>
    <property type="match status" value="1"/>
</dbReference>
<dbReference type="FunFam" id="3.30.950.10:FF:000001">
    <property type="entry name" value="Siroheme synthase"/>
    <property type="match status" value="1"/>
</dbReference>
<dbReference type="FunFam" id="3.40.1010.10:FF:000001">
    <property type="entry name" value="Siroheme synthase"/>
    <property type="match status" value="1"/>
</dbReference>
<feature type="domain" description="Tetrapyrrole methylase" evidence="10">
    <location>
        <begin position="5"/>
        <end position="217"/>
    </location>
</feature>
<dbReference type="PROSITE" id="PS00839">
    <property type="entry name" value="SUMT_1"/>
    <property type="match status" value="1"/>
</dbReference>
<keyword evidence="6" id="KW-0949">S-adenosyl-L-methionine</keyword>